<evidence type="ECO:0000256" key="2">
    <source>
        <dbReference type="RuleBase" id="RU000461"/>
    </source>
</evidence>
<evidence type="ECO:0000313" key="4">
    <source>
        <dbReference type="Proteomes" id="UP001500928"/>
    </source>
</evidence>
<dbReference type="SUPFAM" id="SSF48264">
    <property type="entry name" value="Cytochrome P450"/>
    <property type="match status" value="1"/>
</dbReference>
<dbReference type="EMBL" id="BAABHO010000014">
    <property type="protein sequence ID" value="GAA4787568.1"/>
    <property type="molecule type" value="Genomic_DNA"/>
</dbReference>
<dbReference type="PROSITE" id="PS00086">
    <property type="entry name" value="CYTOCHROME_P450"/>
    <property type="match status" value="1"/>
</dbReference>
<comment type="caution">
    <text evidence="3">The sequence shown here is derived from an EMBL/GenBank/DDBJ whole genome shotgun (WGS) entry which is preliminary data.</text>
</comment>
<keyword evidence="2" id="KW-0560">Oxidoreductase</keyword>
<keyword evidence="2" id="KW-0408">Iron</keyword>
<dbReference type="PRINTS" id="PR00385">
    <property type="entry name" value="P450"/>
</dbReference>
<comment type="similarity">
    <text evidence="1 2">Belongs to the cytochrome P450 family.</text>
</comment>
<evidence type="ECO:0000313" key="3">
    <source>
        <dbReference type="EMBL" id="GAA4787568.1"/>
    </source>
</evidence>
<dbReference type="InterPro" id="IPR001128">
    <property type="entry name" value="Cyt_P450"/>
</dbReference>
<organism evidence="3 4">
    <name type="scientific">Actinomycetospora chlora</name>
    <dbReference type="NCBI Taxonomy" id="663608"/>
    <lineage>
        <taxon>Bacteria</taxon>
        <taxon>Bacillati</taxon>
        <taxon>Actinomycetota</taxon>
        <taxon>Actinomycetes</taxon>
        <taxon>Pseudonocardiales</taxon>
        <taxon>Pseudonocardiaceae</taxon>
        <taxon>Actinomycetospora</taxon>
    </lineage>
</organism>
<name>A0ABP9AXB1_9PSEU</name>
<proteinExistence type="inferred from homology"/>
<dbReference type="PRINTS" id="PR00359">
    <property type="entry name" value="BP450"/>
</dbReference>
<dbReference type="RefSeq" id="WP_345414153.1">
    <property type="nucleotide sequence ID" value="NZ_BAABHO010000014.1"/>
</dbReference>
<evidence type="ECO:0000256" key="1">
    <source>
        <dbReference type="ARBA" id="ARBA00010617"/>
    </source>
</evidence>
<dbReference type="Gene3D" id="1.10.630.10">
    <property type="entry name" value="Cytochrome P450"/>
    <property type="match status" value="1"/>
</dbReference>
<gene>
    <name evidence="3" type="ORF">GCM10023200_22280</name>
</gene>
<dbReference type="PANTHER" id="PTHR46696:SF6">
    <property type="entry name" value="P450, PUTATIVE (EUROFUNG)-RELATED"/>
    <property type="match status" value="1"/>
</dbReference>
<accession>A0ABP9AXB1</accession>
<dbReference type="Pfam" id="PF00067">
    <property type="entry name" value="p450"/>
    <property type="match status" value="1"/>
</dbReference>
<keyword evidence="2" id="KW-0349">Heme</keyword>
<dbReference type="PANTHER" id="PTHR46696">
    <property type="entry name" value="P450, PUTATIVE (EUROFUNG)-RELATED"/>
    <property type="match status" value="1"/>
</dbReference>
<keyword evidence="2" id="KW-0503">Monooxygenase</keyword>
<dbReference type="Proteomes" id="UP001500928">
    <property type="component" value="Unassembled WGS sequence"/>
</dbReference>
<keyword evidence="4" id="KW-1185">Reference proteome</keyword>
<dbReference type="InterPro" id="IPR017972">
    <property type="entry name" value="Cyt_P450_CS"/>
</dbReference>
<dbReference type="InterPro" id="IPR002397">
    <property type="entry name" value="Cyt_P450_B"/>
</dbReference>
<reference evidence="4" key="1">
    <citation type="journal article" date="2019" name="Int. J. Syst. Evol. Microbiol.">
        <title>The Global Catalogue of Microorganisms (GCM) 10K type strain sequencing project: providing services to taxonomists for standard genome sequencing and annotation.</title>
        <authorList>
            <consortium name="The Broad Institute Genomics Platform"/>
            <consortium name="The Broad Institute Genome Sequencing Center for Infectious Disease"/>
            <person name="Wu L."/>
            <person name="Ma J."/>
        </authorList>
    </citation>
    <scope>NUCLEOTIDE SEQUENCE [LARGE SCALE GENOMIC DNA]</scope>
    <source>
        <strain evidence="4">JCM 17979</strain>
    </source>
</reference>
<protein>
    <submittedName>
        <fullName evidence="3">Cytochrome P450</fullName>
    </submittedName>
</protein>
<sequence length="413" mass="45451">MTDTTPDTGYWAPGCPAGAHDDPGYLRDHFDPLSETLTRGRYVRVAGEMARTCPVTRTDGYGSGIWTVSGYDEIQEVHRAEGTTFSAFPVLLQDLGNTRPVIPMESDPPLHRQYKQIIAPPLSRSAQAAREPAYREVTRTLLAGLLPDGRAELFAQFCTPLAAHSLMEAMGVPEPDRDRLAELAVSLVRGEGADGGPAAEVYEYFGALAAERRRAPGEDIVSLLCAATVDDRPLHETEILDYCMILLPAGFETTASTMSFVFLLLAERPDVAARLRAEPAGIPDAIEELMRYATPTRSHTRTVTRDCVVGGRELRAGERVYLNWAGANHDPRTFRRPEEIDLDRRPNRHMAFGFGSHVCVGMHMARAEMKVAVEEALAAMDDLRLTDPADVVETIGTTWAISHLPVTFTPRRP</sequence>
<dbReference type="InterPro" id="IPR036396">
    <property type="entry name" value="Cyt_P450_sf"/>
</dbReference>
<keyword evidence="2" id="KW-0479">Metal-binding</keyword>